<dbReference type="EMBL" id="CP117417">
    <property type="protein sequence ID" value="WCT75959.1"/>
    <property type="molecule type" value="Genomic_DNA"/>
</dbReference>
<sequence length="223" mass="23438">MAQIPSAPMLTIAPKGPVVSLNVGDSVEQAPDIAILHISLITRNRETPAAVAANNAGLAKLKTALMAKGVLASDIKQGGLSAHDEFEGEGGARHRKGFMIENYIQVKLRKLDGLNDVMGAAVAAGATSTGNLQFDVANKSAIMDRLIANATAQGRSRAMIHAQANGFSSVRLLSVTESEARMALFAPPAPRFMPREGETVPLDLTPRPVTISVSLAMAFELTN</sequence>
<dbReference type="Gene3D" id="3.30.70.2970">
    <property type="entry name" value="Protein of unknown function (DUF541), domain 2"/>
    <property type="match status" value="1"/>
</dbReference>
<evidence type="ECO:0000313" key="2">
    <source>
        <dbReference type="Proteomes" id="UP001218231"/>
    </source>
</evidence>
<accession>A0ABY7TV05</accession>
<dbReference type="Gene3D" id="3.30.110.170">
    <property type="entry name" value="Protein of unknown function (DUF541), domain 1"/>
    <property type="match status" value="1"/>
</dbReference>
<proteinExistence type="predicted"/>
<evidence type="ECO:0000313" key="1">
    <source>
        <dbReference type="EMBL" id="WCT75959.1"/>
    </source>
</evidence>
<dbReference type="RefSeq" id="WP_273616418.1">
    <property type="nucleotide sequence ID" value="NZ_CP103868.1"/>
</dbReference>
<dbReference type="Pfam" id="PF04402">
    <property type="entry name" value="SIMPL"/>
    <property type="match status" value="1"/>
</dbReference>
<dbReference type="PANTHER" id="PTHR34387:SF2">
    <property type="entry name" value="SLR1258 PROTEIN"/>
    <property type="match status" value="1"/>
</dbReference>
<protein>
    <submittedName>
        <fullName evidence="1">SIMPL domain-containing protein</fullName>
    </submittedName>
</protein>
<dbReference type="InterPro" id="IPR007497">
    <property type="entry name" value="SIMPL/DUF541"/>
</dbReference>
<reference evidence="1 2" key="1">
    <citation type="submission" date="2023-02" db="EMBL/GenBank/DDBJ databases">
        <title>Genome sequence of Novosphingobium humi KACC 19094.</title>
        <authorList>
            <person name="Kim S."/>
            <person name="Heo J."/>
            <person name="Kwon S.-W."/>
        </authorList>
    </citation>
    <scope>NUCLEOTIDE SEQUENCE [LARGE SCALE GENOMIC DNA]</scope>
    <source>
        <strain evidence="1 2">KACC 19094</strain>
    </source>
</reference>
<organism evidence="1 2">
    <name type="scientific">Novosphingobium humi</name>
    <dbReference type="NCBI Taxonomy" id="2282397"/>
    <lineage>
        <taxon>Bacteria</taxon>
        <taxon>Pseudomonadati</taxon>
        <taxon>Pseudomonadota</taxon>
        <taxon>Alphaproteobacteria</taxon>
        <taxon>Sphingomonadales</taxon>
        <taxon>Sphingomonadaceae</taxon>
        <taxon>Novosphingobium</taxon>
    </lineage>
</organism>
<gene>
    <name evidence="1" type="ORF">PQ457_08290</name>
</gene>
<dbReference type="PANTHER" id="PTHR34387">
    <property type="entry name" value="SLR1258 PROTEIN"/>
    <property type="match status" value="1"/>
</dbReference>
<keyword evidence="2" id="KW-1185">Reference proteome</keyword>
<dbReference type="Proteomes" id="UP001218231">
    <property type="component" value="Chromosome"/>
</dbReference>
<dbReference type="InterPro" id="IPR052022">
    <property type="entry name" value="26kDa_periplasmic_antigen"/>
</dbReference>
<name>A0ABY7TV05_9SPHN</name>